<feature type="compositionally biased region" description="Polar residues" evidence="1">
    <location>
        <begin position="7"/>
        <end position="17"/>
    </location>
</feature>
<protein>
    <submittedName>
        <fullName evidence="2">Uncharacterized protein</fullName>
    </submittedName>
</protein>
<dbReference type="Proteomes" id="UP000324632">
    <property type="component" value="Chromosome 3"/>
</dbReference>
<comment type="caution">
    <text evidence="2">The sequence shown here is derived from an EMBL/GenBank/DDBJ whole genome shotgun (WGS) entry which is preliminary data.</text>
</comment>
<reference evidence="2 3" key="1">
    <citation type="journal article" date="2019" name="Mol. Ecol. Resour.">
        <title>Chromosome-level genome assembly of Triplophysa tibetana, a fish adapted to the harsh high-altitude environment of the Tibetan Plateau.</title>
        <authorList>
            <person name="Yang X."/>
            <person name="Liu H."/>
            <person name="Ma Z."/>
            <person name="Zou Y."/>
            <person name="Zou M."/>
            <person name="Mao Y."/>
            <person name="Li X."/>
            <person name="Wang H."/>
            <person name="Chen T."/>
            <person name="Wang W."/>
            <person name="Yang R."/>
        </authorList>
    </citation>
    <scope>NUCLEOTIDE SEQUENCE [LARGE SCALE GENOMIC DNA]</scope>
    <source>
        <strain evidence="2">TTIB1903HZAU</strain>
        <tissue evidence="2">Muscle</tissue>
    </source>
</reference>
<feature type="compositionally biased region" description="Polar residues" evidence="1">
    <location>
        <begin position="48"/>
        <end position="67"/>
    </location>
</feature>
<feature type="region of interest" description="Disordered" evidence="1">
    <location>
        <begin position="37"/>
        <end position="75"/>
    </location>
</feature>
<sequence length="75" mass="8173">MKGKSSGLPTTSVTTYAVPSDDQLARDRLSKVKRVQQQVQQRMAEKGASSSRKSASHVTSTGEQSPTAVRLLWIQ</sequence>
<evidence type="ECO:0000256" key="1">
    <source>
        <dbReference type="SAM" id="MobiDB-lite"/>
    </source>
</evidence>
<evidence type="ECO:0000313" key="2">
    <source>
        <dbReference type="EMBL" id="KAA0723352.1"/>
    </source>
</evidence>
<feature type="region of interest" description="Disordered" evidence="1">
    <location>
        <begin position="1"/>
        <end position="25"/>
    </location>
</feature>
<organism evidence="2 3">
    <name type="scientific">Triplophysa tibetana</name>
    <dbReference type="NCBI Taxonomy" id="1572043"/>
    <lineage>
        <taxon>Eukaryota</taxon>
        <taxon>Metazoa</taxon>
        <taxon>Chordata</taxon>
        <taxon>Craniata</taxon>
        <taxon>Vertebrata</taxon>
        <taxon>Euteleostomi</taxon>
        <taxon>Actinopterygii</taxon>
        <taxon>Neopterygii</taxon>
        <taxon>Teleostei</taxon>
        <taxon>Ostariophysi</taxon>
        <taxon>Cypriniformes</taxon>
        <taxon>Nemacheilidae</taxon>
        <taxon>Triplophysa</taxon>
    </lineage>
</organism>
<dbReference type="AlphaFoldDB" id="A0A5A9PP65"/>
<name>A0A5A9PP65_9TELE</name>
<proteinExistence type="predicted"/>
<gene>
    <name evidence="2" type="ORF">E1301_Tti012713</name>
</gene>
<keyword evidence="3" id="KW-1185">Reference proteome</keyword>
<evidence type="ECO:0000313" key="3">
    <source>
        <dbReference type="Proteomes" id="UP000324632"/>
    </source>
</evidence>
<accession>A0A5A9PP65</accession>
<dbReference type="EMBL" id="SOYY01000003">
    <property type="protein sequence ID" value="KAA0723352.1"/>
    <property type="molecule type" value="Genomic_DNA"/>
</dbReference>